<keyword evidence="8" id="KW-1185">Reference proteome</keyword>
<feature type="transmembrane region" description="Helical" evidence="6">
    <location>
        <begin position="371"/>
        <end position="390"/>
    </location>
</feature>
<organism evidence="7 8">
    <name type="scientific">Candidatus Litorirhabdus singularis</name>
    <dbReference type="NCBI Taxonomy" id="2518993"/>
    <lineage>
        <taxon>Bacteria</taxon>
        <taxon>Pseudomonadati</taxon>
        <taxon>Pseudomonadota</taxon>
        <taxon>Gammaproteobacteria</taxon>
        <taxon>Cellvibrionales</taxon>
        <taxon>Halieaceae</taxon>
        <taxon>Candidatus Litorirhabdus</taxon>
    </lineage>
</organism>
<comment type="caution">
    <text evidence="7">The sequence shown here is derived from an EMBL/GenBank/DDBJ whole genome shotgun (WGS) entry which is preliminary data.</text>
</comment>
<gene>
    <name evidence="7" type="ORF">EYC98_10580</name>
</gene>
<feature type="transmembrane region" description="Helical" evidence="6">
    <location>
        <begin position="127"/>
        <end position="144"/>
    </location>
</feature>
<comment type="subcellular location">
    <subcellularLocation>
        <location evidence="1">Cell membrane</location>
        <topology evidence="1">Multi-pass membrane protein</topology>
    </subcellularLocation>
</comment>
<feature type="transmembrane region" description="Helical" evidence="6">
    <location>
        <begin position="456"/>
        <end position="475"/>
    </location>
</feature>
<dbReference type="PANTHER" id="PTHR30250:SF11">
    <property type="entry name" value="O-ANTIGEN TRANSPORTER-RELATED"/>
    <property type="match status" value="1"/>
</dbReference>
<dbReference type="InterPro" id="IPR050833">
    <property type="entry name" value="Poly_Biosynth_Transport"/>
</dbReference>
<evidence type="ECO:0000256" key="3">
    <source>
        <dbReference type="ARBA" id="ARBA00022692"/>
    </source>
</evidence>
<dbReference type="EMBL" id="SHNN01000002">
    <property type="protein sequence ID" value="MCX2981309.1"/>
    <property type="molecule type" value="Genomic_DNA"/>
</dbReference>
<keyword evidence="5 6" id="KW-0472">Membrane</keyword>
<evidence type="ECO:0000256" key="6">
    <source>
        <dbReference type="SAM" id="Phobius"/>
    </source>
</evidence>
<feature type="transmembrane region" description="Helical" evidence="6">
    <location>
        <begin position="339"/>
        <end position="359"/>
    </location>
</feature>
<feature type="transmembrane region" description="Helical" evidence="6">
    <location>
        <begin position="396"/>
        <end position="414"/>
    </location>
</feature>
<feature type="transmembrane region" description="Helical" evidence="6">
    <location>
        <begin position="51"/>
        <end position="74"/>
    </location>
</feature>
<evidence type="ECO:0000313" key="8">
    <source>
        <dbReference type="Proteomes" id="UP001143362"/>
    </source>
</evidence>
<keyword evidence="2" id="KW-1003">Cell membrane</keyword>
<name>A0ABT3TGA8_9GAMM</name>
<evidence type="ECO:0000256" key="5">
    <source>
        <dbReference type="ARBA" id="ARBA00023136"/>
    </source>
</evidence>
<dbReference type="Pfam" id="PF13440">
    <property type="entry name" value="Polysacc_synt_3"/>
    <property type="match status" value="1"/>
</dbReference>
<reference evidence="7" key="1">
    <citation type="submission" date="2019-02" db="EMBL/GenBank/DDBJ databases">
        <authorList>
            <person name="Li S.-H."/>
        </authorList>
    </citation>
    <scope>NUCLEOTIDE SEQUENCE</scope>
    <source>
        <strain evidence="7">IMCC14734</strain>
    </source>
</reference>
<feature type="transmembrane region" description="Helical" evidence="6">
    <location>
        <begin position="182"/>
        <end position="201"/>
    </location>
</feature>
<feature type="transmembrane region" description="Helical" evidence="6">
    <location>
        <begin position="86"/>
        <end position="107"/>
    </location>
</feature>
<dbReference type="Proteomes" id="UP001143362">
    <property type="component" value="Unassembled WGS sequence"/>
</dbReference>
<proteinExistence type="predicted"/>
<sequence length="499" mass="54989">MEGTKSQFLDAMTNNSIMQNASSLLAAKLIARALGLLSTLIVARILSPDDYGIIAVAMIVQELAMRLQSIGFAANVISSSDDSDEFYSSVFLGKILLCLLLSLSIFFSSDYLADLLNSADSAVALKIIAWVLVIESCANFNLVLCSKEKNFRPSIYSQVGAKLISVVSTIALAIWLGNYLALAIGMVIAAVAQLGLSYVFAPPRVPLKLSFTGILKVYRYGFWYFATQMGDFLNAKLGHIFVGRYFGAATLGHLAMASSLSSIYYSVICSSVDKANLSQVVEDIHSKTGDKQYAGTIIRANMSYIFKIKDILILPVHTVFIVFSDLIISMLLGPNWTSTAPMFSIICLAAIVSAYTGTYTTLISALREPQYLSYCMLIRLAGVIASVLIGYQTENIYYMLIGNVCTGLAIYLYLNYIFHTRFQVNLMVTNLQSTLQLFGSLCAAYLFYQVFQTDSVALICYAGTLASYLVMRAYLFQDQVLLEMYEHARLFLTRKSKHA</sequence>
<feature type="transmembrane region" description="Helical" evidence="6">
    <location>
        <begin position="21"/>
        <end position="45"/>
    </location>
</feature>
<accession>A0ABT3TGA8</accession>
<evidence type="ECO:0008006" key="9">
    <source>
        <dbReference type="Google" id="ProtNLM"/>
    </source>
</evidence>
<keyword evidence="3 6" id="KW-0812">Transmembrane</keyword>
<keyword evidence="4 6" id="KW-1133">Transmembrane helix</keyword>
<evidence type="ECO:0000313" key="7">
    <source>
        <dbReference type="EMBL" id="MCX2981309.1"/>
    </source>
</evidence>
<dbReference type="RefSeq" id="WP_279245310.1">
    <property type="nucleotide sequence ID" value="NZ_SHNN01000002.1"/>
</dbReference>
<evidence type="ECO:0000256" key="4">
    <source>
        <dbReference type="ARBA" id="ARBA00022989"/>
    </source>
</evidence>
<dbReference type="PANTHER" id="PTHR30250">
    <property type="entry name" value="PST FAMILY PREDICTED COLANIC ACID TRANSPORTER"/>
    <property type="match status" value="1"/>
</dbReference>
<feature type="transmembrane region" description="Helical" evidence="6">
    <location>
        <begin position="311"/>
        <end position="333"/>
    </location>
</feature>
<evidence type="ECO:0000256" key="2">
    <source>
        <dbReference type="ARBA" id="ARBA00022475"/>
    </source>
</evidence>
<protein>
    <recommendedName>
        <fullName evidence="9">Polysaccharide biosynthesis protein</fullName>
    </recommendedName>
</protein>
<evidence type="ECO:0000256" key="1">
    <source>
        <dbReference type="ARBA" id="ARBA00004651"/>
    </source>
</evidence>
<feature type="transmembrane region" description="Helical" evidence="6">
    <location>
        <begin position="426"/>
        <end position="450"/>
    </location>
</feature>
<feature type="transmembrane region" description="Helical" evidence="6">
    <location>
        <begin position="156"/>
        <end position="176"/>
    </location>
</feature>